<dbReference type="Gene3D" id="2.130.10.10">
    <property type="entry name" value="YVTN repeat-like/Quinoprotein amine dehydrogenase"/>
    <property type="match status" value="2"/>
</dbReference>
<dbReference type="SMART" id="SM00320">
    <property type="entry name" value="WD40"/>
    <property type="match status" value="6"/>
</dbReference>
<evidence type="ECO:0000313" key="5">
    <source>
        <dbReference type="Proteomes" id="UP001163046"/>
    </source>
</evidence>
<comment type="caution">
    <text evidence="4">The sequence shown here is derived from an EMBL/GenBank/DDBJ whole genome shotgun (WGS) entry which is preliminary data.</text>
</comment>
<feature type="domain" description="SOCS box" evidence="3">
    <location>
        <begin position="415"/>
        <end position="445"/>
    </location>
</feature>
<evidence type="ECO:0000256" key="1">
    <source>
        <dbReference type="ARBA" id="ARBA00022786"/>
    </source>
</evidence>
<dbReference type="GO" id="GO:0000209">
    <property type="term" value="P:protein polyubiquitination"/>
    <property type="evidence" value="ECO:0007669"/>
    <property type="project" value="TreeGrafter"/>
</dbReference>
<evidence type="ECO:0000313" key="4">
    <source>
        <dbReference type="EMBL" id="KAJ7337305.1"/>
    </source>
</evidence>
<dbReference type="SUPFAM" id="SSF50998">
    <property type="entry name" value="Quinoprotein alcohol dehydrogenase-like"/>
    <property type="match status" value="1"/>
</dbReference>
<organism evidence="4 5">
    <name type="scientific">Desmophyllum pertusum</name>
    <dbReference type="NCBI Taxonomy" id="174260"/>
    <lineage>
        <taxon>Eukaryota</taxon>
        <taxon>Metazoa</taxon>
        <taxon>Cnidaria</taxon>
        <taxon>Anthozoa</taxon>
        <taxon>Hexacorallia</taxon>
        <taxon>Scleractinia</taxon>
        <taxon>Caryophylliina</taxon>
        <taxon>Caryophylliidae</taxon>
        <taxon>Desmophyllum</taxon>
    </lineage>
</organism>
<dbReference type="Proteomes" id="UP001163046">
    <property type="component" value="Unassembled WGS sequence"/>
</dbReference>
<dbReference type="PROSITE" id="PS50225">
    <property type="entry name" value="SOCS"/>
    <property type="match status" value="1"/>
</dbReference>
<dbReference type="Pfam" id="PF00400">
    <property type="entry name" value="WD40"/>
    <property type="match status" value="3"/>
</dbReference>
<dbReference type="EMBL" id="MU827781">
    <property type="protein sequence ID" value="KAJ7337305.1"/>
    <property type="molecule type" value="Genomic_DNA"/>
</dbReference>
<dbReference type="Pfam" id="PF07525">
    <property type="entry name" value="SOCS_box"/>
    <property type="match status" value="1"/>
</dbReference>
<evidence type="ECO:0000256" key="2">
    <source>
        <dbReference type="SAM" id="MobiDB-lite"/>
    </source>
</evidence>
<dbReference type="AlphaFoldDB" id="A0A9W9YEN9"/>
<dbReference type="InterPro" id="IPR001680">
    <property type="entry name" value="WD40_rpt"/>
</dbReference>
<dbReference type="SMART" id="SM00253">
    <property type="entry name" value="SOCS"/>
    <property type="match status" value="1"/>
</dbReference>
<dbReference type="InterPro" id="IPR015943">
    <property type="entry name" value="WD40/YVTN_repeat-like_dom_sf"/>
</dbReference>
<feature type="region of interest" description="Disordered" evidence="2">
    <location>
        <begin position="52"/>
        <end position="71"/>
    </location>
</feature>
<dbReference type="GO" id="GO:0035556">
    <property type="term" value="P:intracellular signal transduction"/>
    <property type="evidence" value="ECO:0007669"/>
    <property type="project" value="InterPro"/>
</dbReference>
<dbReference type="InterPro" id="IPR051983">
    <property type="entry name" value="WSB_SOCS-box_domain"/>
</dbReference>
<dbReference type="SUPFAM" id="SSF158235">
    <property type="entry name" value="SOCS box-like"/>
    <property type="match status" value="1"/>
</dbReference>
<name>A0A9W9YEN9_9CNID</name>
<keyword evidence="1" id="KW-0833">Ubl conjugation pathway</keyword>
<dbReference type="InterPro" id="IPR001496">
    <property type="entry name" value="SOCS_box"/>
</dbReference>
<sequence>MGNKLIKSQTKIDKAAPAVFARQPIQPLRRSIEGSTSLVFSNFPRAIAELRHDGGSAGSSEERSSSDEEVHSCVFSPDDESLLVTCSTPTPCGPFSPDIGLGHLRVFDINSGTCTKEILTYHSQECDISSDGDFIAFLTNSGRGEVALVKRDRNSRSGIAERVEKFQPCCTGMTGQTLSCKFSPDATHIVSAASLDFHSMRETNELRIWNVRSMQIEAKVVLRDVTDFCGFVTSCEFSPDGQYIAVSTSKEQLCILRSKNLDVVTVLRRRCRGNMCWSVFNPTWRYEVLACCLQDGRLEIWQKLDIQSGACELRYAREKERKVSFSRRLYSCQYSPDGQMLAVGTSDANIIVLNADSLDSLFCLDCKSVPASPYGSRTLNVTVHCIAFSKSQQYVAAGYSDGMARVWAMPMRFDLKHLCRVVILHSVPASKISSLPIPNSVKTYLLNRYD</sequence>
<dbReference type="Gene3D" id="1.10.750.20">
    <property type="entry name" value="SOCS box"/>
    <property type="match status" value="1"/>
</dbReference>
<gene>
    <name evidence="4" type="ORF">OS493_010165</name>
</gene>
<accession>A0A9W9YEN9</accession>
<reference evidence="4" key="1">
    <citation type="submission" date="2023-01" db="EMBL/GenBank/DDBJ databases">
        <title>Genome assembly of the deep-sea coral Lophelia pertusa.</title>
        <authorList>
            <person name="Herrera S."/>
            <person name="Cordes E."/>
        </authorList>
    </citation>
    <scope>NUCLEOTIDE SEQUENCE</scope>
    <source>
        <strain evidence="4">USNM1676648</strain>
        <tissue evidence="4">Polyp</tissue>
    </source>
</reference>
<dbReference type="CDD" id="cd03587">
    <property type="entry name" value="SOCS"/>
    <property type="match status" value="1"/>
</dbReference>
<dbReference type="InterPro" id="IPR011047">
    <property type="entry name" value="Quinoprotein_ADH-like_sf"/>
</dbReference>
<dbReference type="OrthoDB" id="2013972at2759"/>
<protein>
    <recommendedName>
        <fullName evidence="3">SOCS box domain-containing protein</fullName>
    </recommendedName>
</protein>
<keyword evidence="5" id="KW-1185">Reference proteome</keyword>
<dbReference type="PANTHER" id="PTHR15622">
    <property type="entry name" value="WD40 REPEAT PROTEIN"/>
    <property type="match status" value="1"/>
</dbReference>
<dbReference type="InterPro" id="IPR036036">
    <property type="entry name" value="SOCS_box-like_dom_sf"/>
</dbReference>
<dbReference type="SMART" id="SM00969">
    <property type="entry name" value="SOCS_box"/>
    <property type="match status" value="1"/>
</dbReference>
<evidence type="ECO:0000259" key="3">
    <source>
        <dbReference type="PROSITE" id="PS50225"/>
    </source>
</evidence>
<dbReference type="PANTHER" id="PTHR15622:SF2">
    <property type="entry name" value="U4_U6 SMALL NUCLEAR RIBONUCLEOPROTEIN PRP4"/>
    <property type="match status" value="1"/>
</dbReference>
<proteinExistence type="predicted"/>